<evidence type="ECO:0000313" key="3">
    <source>
        <dbReference type="Proteomes" id="UP000006352"/>
    </source>
</evidence>
<dbReference type="InParanoid" id="J4H1M7"/>
<feature type="compositionally biased region" description="Acidic residues" evidence="1">
    <location>
        <begin position="9"/>
        <end position="21"/>
    </location>
</feature>
<proteinExistence type="predicted"/>
<dbReference type="AlphaFoldDB" id="J4H1M7"/>
<sequence>MYHLLGCTLEDDDGDDEEQSEDDNRRVTVAVQIIKDCGVKREWKEDEEWVGDAMASIVLGDGSCVTRDVVCLGP</sequence>
<reference evidence="2 3" key="1">
    <citation type="journal article" date="2012" name="Appl. Environ. Microbiol.">
        <title>Short-read sequencing for genomic analysis of the brown rot fungus Fibroporia radiculosa.</title>
        <authorList>
            <person name="Tang J.D."/>
            <person name="Perkins A.D."/>
            <person name="Sonstegard T.S."/>
            <person name="Schroeder S.G."/>
            <person name="Burgess S.C."/>
            <person name="Diehl S.V."/>
        </authorList>
    </citation>
    <scope>NUCLEOTIDE SEQUENCE [LARGE SCALE GENOMIC DNA]</scope>
    <source>
        <strain evidence="2 3">TFFH 294</strain>
    </source>
</reference>
<dbReference type="HOGENOM" id="CLU_2687858_0_0_1"/>
<organism evidence="2 3">
    <name type="scientific">Fibroporia radiculosa</name>
    <dbReference type="NCBI Taxonomy" id="599839"/>
    <lineage>
        <taxon>Eukaryota</taxon>
        <taxon>Fungi</taxon>
        <taxon>Dikarya</taxon>
        <taxon>Basidiomycota</taxon>
        <taxon>Agaricomycotina</taxon>
        <taxon>Agaricomycetes</taxon>
        <taxon>Polyporales</taxon>
        <taxon>Fibroporiaceae</taxon>
        <taxon>Fibroporia</taxon>
    </lineage>
</organism>
<feature type="region of interest" description="Disordered" evidence="1">
    <location>
        <begin position="1"/>
        <end position="24"/>
    </location>
</feature>
<dbReference type="EMBL" id="HE796963">
    <property type="protein sequence ID" value="CCM00044.1"/>
    <property type="molecule type" value="Genomic_DNA"/>
</dbReference>
<protein>
    <submittedName>
        <fullName evidence="2">Uncharacterized protein</fullName>
    </submittedName>
</protein>
<dbReference type="GeneID" id="24094955"/>
<accession>J4H1M7</accession>
<dbReference type="Proteomes" id="UP000006352">
    <property type="component" value="Unassembled WGS sequence"/>
</dbReference>
<dbReference type="RefSeq" id="XP_012179327.1">
    <property type="nucleotide sequence ID" value="XM_012323937.1"/>
</dbReference>
<evidence type="ECO:0000313" key="2">
    <source>
        <dbReference type="EMBL" id="CCM00044.1"/>
    </source>
</evidence>
<evidence type="ECO:0000256" key="1">
    <source>
        <dbReference type="SAM" id="MobiDB-lite"/>
    </source>
</evidence>
<dbReference type="OrthoDB" id="4202165at2759"/>
<name>J4H1M7_9APHY</name>
<gene>
    <name evidence="2" type="ORF">FIBRA_02070</name>
</gene>
<keyword evidence="3" id="KW-1185">Reference proteome</keyword>